<dbReference type="STRING" id="334426.A0A0R3PZL9"/>
<dbReference type="GO" id="GO:0008061">
    <property type="term" value="F:chitin binding"/>
    <property type="evidence" value="ECO:0007669"/>
    <property type="project" value="UniProtKB-KW"/>
</dbReference>
<dbReference type="PANTHER" id="PTHR23301">
    <property type="entry name" value="CHITIN BINDING PERITROPHIN-A"/>
    <property type="match status" value="1"/>
</dbReference>
<dbReference type="SMART" id="SM00494">
    <property type="entry name" value="ChtBD2"/>
    <property type="match status" value="3"/>
</dbReference>
<evidence type="ECO:0000256" key="2">
    <source>
        <dbReference type="ARBA" id="ARBA00022669"/>
    </source>
</evidence>
<reference evidence="11" key="1">
    <citation type="submission" date="2017-02" db="UniProtKB">
        <authorList>
            <consortium name="WormBaseParasite"/>
        </authorList>
    </citation>
    <scope>IDENTIFICATION</scope>
</reference>
<accession>A0A0R3PZL9</accession>
<evidence type="ECO:0000259" key="8">
    <source>
        <dbReference type="PROSITE" id="PS50940"/>
    </source>
</evidence>
<dbReference type="InterPro" id="IPR051940">
    <property type="entry name" value="Chitin_bind-dev_reg"/>
</dbReference>
<gene>
    <name evidence="9" type="ORF">ACOC_LOCUS12019</name>
</gene>
<dbReference type="Gene3D" id="2.170.140.10">
    <property type="entry name" value="Chitin binding domain"/>
    <property type="match status" value="3"/>
</dbReference>
<evidence type="ECO:0000256" key="5">
    <source>
        <dbReference type="ARBA" id="ARBA00023157"/>
    </source>
</evidence>
<evidence type="ECO:0000313" key="11">
    <source>
        <dbReference type="WBParaSite" id="ACOC_0001201801-mRNA-1"/>
    </source>
</evidence>
<evidence type="ECO:0000256" key="3">
    <source>
        <dbReference type="ARBA" id="ARBA00022729"/>
    </source>
</evidence>
<proteinExistence type="predicted"/>
<dbReference type="Proteomes" id="UP000267027">
    <property type="component" value="Unassembled WGS sequence"/>
</dbReference>
<keyword evidence="10" id="KW-1185">Reference proteome</keyword>
<dbReference type="Pfam" id="PF01607">
    <property type="entry name" value="CBM_14"/>
    <property type="match status" value="3"/>
</dbReference>
<evidence type="ECO:0000313" key="9">
    <source>
        <dbReference type="EMBL" id="VDM63604.1"/>
    </source>
</evidence>
<feature type="domain" description="Chitin-binding type-2" evidence="8">
    <location>
        <begin position="159"/>
        <end position="212"/>
    </location>
</feature>
<keyword evidence="4" id="KW-0677">Repeat</keyword>
<dbReference type="WBParaSite" id="ACOC_0001201801-mRNA-1">
    <property type="protein sequence ID" value="ACOC_0001201801-mRNA-1"/>
    <property type="gene ID" value="ACOC_0001201801"/>
</dbReference>
<dbReference type="OMA" id="RCTHVHE"/>
<feature type="domain" description="Chitin-binding type-2" evidence="8">
    <location>
        <begin position="233"/>
        <end position="284"/>
    </location>
</feature>
<dbReference type="PANTHER" id="PTHR23301:SF0">
    <property type="entry name" value="CHITIN-BINDING TYPE-2 DOMAIN-CONTAINING PROTEIN-RELATED"/>
    <property type="match status" value="1"/>
</dbReference>
<evidence type="ECO:0000256" key="4">
    <source>
        <dbReference type="ARBA" id="ARBA00022737"/>
    </source>
</evidence>
<keyword evidence="1" id="KW-0217">Developmental protein</keyword>
<keyword evidence="5" id="KW-1015">Disulfide bond</keyword>
<feature type="domain" description="Chitin-binding type-2" evidence="8">
    <location>
        <begin position="98"/>
        <end position="143"/>
    </location>
</feature>
<dbReference type="GO" id="GO:0005576">
    <property type="term" value="C:extracellular region"/>
    <property type="evidence" value="ECO:0007669"/>
    <property type="project" value="InterPro"/>
</dbReference>
<sequence>MFSIFVYVFREILSLASLQNCPSQLVFNNRSRYCVYPESCSRDGEVNTLPVTLEALSTSVECEGKKEGYYAKECSSEFVYCNDEGVATYMVMSRLAVLEYCSTLPGGEYGSQCSPTFTLCSNGISYSMKCPENLVFDPKNSRCTHVHESSLGFFGTKMFYECINKSDGLHSLGCVSVFLQCLKGVAYNLYCPTGLVFVGEIGACDIPSTCSQNSKHKEANAPTSYAAVFSNNTDECDVDGYFSRKCSSEYFNCVGGKKFVGKCLNGMVFNLEKAYCDYPESCLRGELDSNPAAQSVPTTIIDRGKITCSGFTSSSVLD</sequence>
<organism evidence="11">
    <name type="scientific">Angiostrongylus costaricensis</name>
    <name type="common">Nematode worm</name>
    <dbReference type="NCBI Taxonomy" id="334426"/>
    <lineage>
        <taxon>Eukaryota</taxon>
        <taxon>Metazoa</taxon>
        <taxon>Ecdysozoa</taxon>
        <taxon>Nematoda</taxon>
        <taxon>Chromadorea</taxon>
        <taxon>Rhabditida</taxon>
        <taxon>Rhabditina</taxon>
        <taxon>Rhabditomorpha</taxon>
        <taxon>Strongyloidea</taxon>
        <taxon>Metastrongylidae</taxon>
        <taxon>Angiostrongylus</taxon>
    </lineage>
</organism>
<protein>
    <submittedName>
        <fullName evidence="11">Chitin-binding type-2 domain-containing protein</fullName>
    </submittedName>
</protein>
<dbReference type="OrthoDB" id="5864486at2759"/>
<dbReference type="SUPFAM" id="SSF57625">
    <property type="entry name" value="Invertebrate chitin-binding proteins"/>
    <property type="match status" value="3"/>
</dbReference>
<keyword evidence="3 7" id="KW-0732">Signal</keyword>
<evidence type="ECO:0000256" key="1">
    <source>
        <dbReference type="ARBA" id="ARBA00022473"/>
    </source>
</evidence>
<evidence type="ECO:0000256" key="6">
    <source>
        <dbReference type="ARBA" id="ARBA00023180"/>
    </source>
</evidence>
<name>A0A0R3PZL9_ANGCS</name>
<dbReference type="PROSITE" id="PS50940">
    <property type="entry name" value="CHIT_BIND_II"/>
    <property type="match status" value="3"/>
</dbReference>
<dbReference type="EMBL" id="UYYA01004866">
    <property type="protein sequence ID" value="VDM63604.1"/>
    <property type="molecule type" value="Genomic_DNA"/>
</dbReference>
<feature type="chain" id="PRO_5043130427" evidence="7">
    <location>
        <begin position="19"/>
        <end position="318"/>
    </location>
</feature>
<dbReference type="AlphaFoldDB" id="A0A0R3PZL9"/>
<dbReference type="InterPro" id="IPR002557">
    <property type="entry name" value="Chitin-bd_dom"/>
</dbReference>
<keyword evidence="2" id="KW-0147">Chitin-binding</keyword>
<evidence type="ECO:0000256" key="7">
    <source>
        <dbReference type="SAM" id="SignalP"/>
    </source>
</evidence>
<feature type="signal peptide" evidence="7">
    <location>
        <begin position="1"/>
        <end position="18"/>
    </location>
</feature>
<reference evidence="9 10" key="2">
    <citation type="submission" date="2018-11" db="EMBL/GenBank/DDBJ databases">
        <authorList>
            <consortium name="Pathogen Informatics"/>
        </authorList>
    </citation>
    <scope>NUCLEOTIDE SEQUENCE [LARGE SCALE GENOMIC DNA]</scope>
    <source>
        <strain evidence="9 10">Costa Rica</strain>
    </source>
</reference>
<dbReference type="InterPro" id="IPR036508">
    <property type="entry name" value="Chitin-bd_dom_sf"/>
</dbReference>
<evidence type="ECO:0000313" key="10">
    <source>
        <dbReference type="Proteomes" id="UP000267027"/>
    </source>
</evidence>
<keyword evidence="6" id="KW-0325">Glycoprotein</keyword>